<name>A0ABY4YTJ2_9MICO</name>
<organism evidence="2 3">
    <name type="scientific">Ornithinimicrobium faecis</name>
    <dbReference type="NCBI Taxonomy" id="2934158"/>
    <lineage>
        <taxon>Bacteria</taxon>
        <taxon>Bacillati</taxon>
        <taxon>Actinomycetota</taxon>
        <taxon>Actinomycetes</taxon>
        <taxon>Micrococcales</taxon>
        <taxon>Ornithinimicrobiaceae</taxon>
        <taxon>Ornithinimicrobium</taxon>
    </lineage>
</organism>
<dbReference type="SUPFAM" id="SSF63825">
    <property type="entry name" value="YWTD domain"/>
    <property type="match status" value="1"/>
</dbReference>
<evidence type="ECO:0000313" key="2">
    <source>
        <dbReference type="EMBL" id="USQ80094.1"/>
    </source>
</evidence>
<dbReference type="NCBIfam" id="NF033206">
    <property type="entry name" value="ScyE_fam"/>
    <property type="match status" value="1"/>
</dbReference>
<dbReference type="RefSeq" id="WP_252593440.1">
    <property type="nucleotide sequence ID" value="NZ_CP099489.1"/>
</dbReference>
<accession>A0ABY4YTJ2</accession>
<protein>
    <submittedName>
        <fullName evidence="2">ScyD/ScyE family protein</fullName>
    </submittedName>
</protein>
<keyword evidence="3" id="KW-1185">Reference proteome</keyword>
<keyword evidence="1" id="KW-0732">Signal</keyword>
<gene>
    <name evidence="2" type="ORF">NF556_00045</name>
</gene>
<dbReference type="InterPro" id="IPR015943">
    <property type="entry name" value="WD40/YVTN_repeat-like_dom_sf"/>
</dbReference>
<sequence>MPSVTMRVLGGVAAACLATTAFTSTAAADNYQPDRHRPIEGTVVATGLNSPRHLTAAPNGDLYVAEAGTGGDDCLVMGEEGPVLDEGVPIPCGSWDPEEHPDWGEIRLGDTGSITKITRKGHQSRVVTGLPAVDLGGGEATGPSDVAVRGNKLMVTVGLGADPAVRDLAADLFDEELYEDLATVQQVKLSGKKTSARTVADLGQFEADNNPHPAMVDTNPNAIVSDGSGWIITDAGGNSVLRMDHKGRLSTLAVPPGGEAEAPPFLELPPGTMIPFEPVPTAAERGRDGSVYISVLTGFPFPVGGSTIWKVSPSGKVTSWATGLTNVTDLTFGPDGSLYAVQLANNGLLSEDLTGSLLKIRKGKSTHQVIADGLFAPYGVTMHKSNAYVTTGTVVPGGGEVVRFDLRRCR</sequence>
<feature type="chain" id="PRO_5045896833" evidence="1">
    <location>
        <begin position="27"/>
        <end position="410"/>
    </location>
</feature>
<dbReference type="SUPFAM" id="SSF63829">
    <property type="entry name" value="Calcium-dependent phosphotriesterase"/>
    <property type="match status" value="1"/>
</dbReference>
<reference evidence="2" key="1">
    <citation type="submission" date="2022-06" db="EMBL/GenBank/DDBJ databases">
        <title>Ornithinimicrobium HY1793.</title>
        <authorList>
            <person name="Huang Y."/>
        </authorList>
    </citation>
    <scope>NUCLEOTIDE SEQUENCE</scope>
    <source>
        <strain evidence="2">HY1793</strain>
    </source>
</reference>
<proteinExistence type="predicted"/>
<feature type="signal peptide" evidence="1">
    <location>
        <begin position="1"/>
        <end position="26"/>
    </location>
</feature>
<dbReference type="InterPro" id="IPR048031">
    <property type="entry name" value="ScyD/ScyE-like"/>
</dbReference>
<evidence type="ECO:0000256" key="1">
    <source>
        <dbReference type="SAM" id="SignalP"/>
    </source>
</evidence>
<dbReference type="Proteomes" id="UP001056455">
    <property type="component" value="Chromosome"/>
</dbReference>
<evidence type="ECO:0000313" key="3">
    <source>
        <dbReference type="Proteomes" id="UP001056455"/>
    </source>
</evidence>
<dbReference type="EMBL" id="CP099489">
    <property type="protein sequence ID" value="USQ80094.1"/>
    <property type="molecule type" value="Genomic_DNA"/>
</dbReference>
<dbReference type="Gene3D" id="2.130.10.10">
    <property type="entry name" value="YVTN repeat-like/Quinoprotein amine dehydrogenase"/>
    <property type="match status" value="1"/>
</dbReference>